<evidence type="ECO:0000256" key="1">
    <source>
        <dbReference type="ARBA" id="ARBA00023125"/>
    </source>
</evidence>
<evidence type="ECO:0000313" key="5">
    <source>
        <dbReference type="Proteomes" id="UP000625527"/>
    </source>
</evidence>
<dbReference type="EMBL" id="JADAQT010000108">
    <property type="protein sequence ID" value="MBE1878370.1"/>
    <property type="molecule type" value="Genomic_DNA"/>
</dbReference>
<feature type="domain" description="HTH tetR-type" evidence="3">
    <location>
        <begin position="9"/>
        <end position="69"/>
    </location>
</feature>
<evidence type="ECO:0000259" key="3">
    <source>
        <dbReference type="PROSITE" id="PS50977"/>
    </source>
</evidence>
<accession>A0ABR9N3X7</accession>
<dbReference type="Gene3D" id="1.10.357.10">
    <property type="entry name" value="Tetracycline Repressor, domain 2"/>
    <property type="match status" value="1"/>
</dbReference>
<dbReference type="SUPFAM" id="SSF46689">
    <property type="entry name" value="Homeodomain-like"/>
    <property type="match status" value="1"/>
</dbReference>
<gene>
    <name evidence="4" type="ORF">IHE71_21985</name>
</gene>
<sequence>MPESSPPESSARRRILDAALDRFGRDGVNRVTVRAIASDAGVSPALVVHHFGSMEGVRRECDRYVMSMVRGPDHLVEDAAAGNASGLAGMLEAAAPVRRYLARAFLDGSPAANALFDEIVEHTAAWLAGGEREGWVRPSENPHARAAIYVSWLLAPLAFGAHLTRALGVDDLHATGSALWMSRVAIDMFTHGVFTDERMLHAWDAVEKERGAR</sequence>
<proteinExistence type="predicted"/>
<dbReference type="Pfam" id="PF17933">
    <property type="entry name" value="TetR_C_25"/>
    <property type="match status" value="1"/>
</dbReference>
<dbReference type="RefSeq" id="WP_192865076.1">
    <property type="nucleotide sequence ID" value="NZ_JADAQT010000108.1"/>
</dbReference>
<dbReference type="Pfam" id="PF00440">
    <property type="entry name" value="TetR_N"/>
    <property type="match status" value="1"/>
</dbReference>
<dbReference type="InterPro" id="IPR050109">
    <property type="entry name" value="HTH-type_TetR-like_transc_reg"/>
</dbReference>
<dbReference type="PANTHER" id="PTHR30055">
    <property type="entry name" value="HTH-TYPE TRANSCRIPTIONAL REGULATOR RUTR"/>
    <property type="match status" value="1"/>
</dbReference>
<dbReference type="InterPro" id="IPR001647">
    <property type="entry name" value="HTH_TetR"/>
</dbReference>
<keyword evidence="5" id="KW-1185">Reference proteome</keyword>
<comment type="caution">
    <text evidence="4">The sequence shown here is derived from an EMBL/GenBank/DDBJ whole genome shotgun (WGS) entry which is preliminary data.</text>
</comment>
<evidence type="ECO:0000313" key="4">
    <source>
        <dbReference type="EMBL" id="MBE1878370.1"/>
    </source>
</evidence>
<dbReference type="InterPro" id="IPR041484">
    <property type="entry name" value="TetR_C_25"/>
</dbReference>
<reference evidence="4 5" key="1">
    <citation type="submission" date="2020-10" db="EMBL/GenBank/DDBJ databases">
        <title>Myceligenerans pegani sp. nov., an endophytic actinomycete isolated from Peganum harmala L. in Xinjiang, China.</title>
        <authorList>
            <person name="Xin L."/>
        </authorList>
    </citation>
    <scope>NUCLEOTIDE SEQUENCE [LARGE SCALE GENOMIC DNA]</scope>
    <source>
        <strain evidence="4 5">TRM65318</strain>
    </source>
</reference>
<feature type="DNA-binding region" description="H-T-H motif" evidence="2">
    <location>
        <begin position="32"/>
        <end position="51"/>
    </location>
</feature>
<dbReference type="PANTHER" id="PTHR30055:SF146">
    <property type="entry name" value="HTH-TYPE TRANSCRIPTIONAL DUAL REGULATOR CECR"/>
    <property type="match status" value="1"/>
</dbReference>
<dbReference type="PROSITE" id="PS50977">
    <property type="entry name" value="HTH_TETR_2"/>
    <property type="match status" value="1"/>
</dbReference>
<keyword evidence="1 2" id="KW-0238">DNA-binding</keyword>
<evidence type="ECO:0000256" key="2">
    <source>
        <dbReference type="PROSITE-ProRule" id="PRU00335"/>
    </source>
</evidence>
<protein>
    <submittedName>
        <fullName evidence="4">TetR family transcriptional regulator</fullName>
    </submittedName>
</protein>
<name>A0ABR9N3X7_9MICO</name>
<organism evidence="4 5">
    <name type="scientific">Myceligenerans pegani</name>
    <dbReference type="NCBI Taxonomy" id="2776917"/>
    <lineage>
        <taxon>Bacteria</taxon>
        <taxon>Bacillati</taxon>
        <taxon>Actinomycetota</taxon>
        <taxon>Actinomycetes</taxon>
        <taxon>Micrococcales</taxon>
        <taxon>Promicromonosporaceae</taxon>
        <taxon>Myceligenerans</taxon>
    </lineage>
</organism>
<dbReference type="Proteomes" id="UP000625527">
    <property type="component" value="Unassembled WGS sequence"/>
</dbReference>
<dbReference type="InterPro" id="IPR009057">
    <property type="entry name" value="Homeodomain-like_sf"/>
</dbReference>